<dbReference type="Proteomes" id="UP000272942">
    <property type="component" value="Unassembled WGS sequence"/>
</dbReference>
<dbReference type="WBParaSite" id="ECPE_0001285201-mRNA-1">
    <property type="protein sequence ID" value="ECPE_0001285201-mRNA-1"/>
    <property type="gene ID" value="ECPE_0001285201"/>
</dbReference>
<dbReference type="PANTHER" id="PTHR10695:SF46">
    <property type="entry name" value="BIFUNCTIONAL COENZYME A SYNTHASE-RELATED"/>
    <property type="match status" value="1"/>
</dbReference>
<gene>
    <name evidence="2" type="ORF">ECPE_LOCUS12815</name>
</gene>
<name>A0A183B0T0_9TREM</name>
<protein>
    <submittedName>
        <fullName evidence="4">CTP_transf_like domain-containing protein</fullName>
    </submittedName>
</protein>
<dbReference type="Gene3D" id="3.40.50.620">
    <property type="entry name" value="HUPs"/>
    <property type="match status" value="1"/>
</dbReference>
<organism evidence="4">
    <name type="scientific">Echinostoma caproni</name>
    <dbReference type="NCBI Taxonomy" id="27848"/>
    <lineage>
        <taxon>Eukaryota</taxon>
        <taxon>Metazoa</taxon>
        <taxon>Spiralia</taxon>
        <taxon>Lophotrochozoa</taxon>
        <taxon>Platyhelminthes</taxon>
        <taxon>Trematoda</taxon>
        <taxon>Digenea</taxon>
        <taxon>Plagiorchiida</taxon>
        <taxon>Echinostomata</taxon>
        <taxon>Echinostomatoidea</taxon>
        <taxon>Echinostomatidae</taxon>
        <taxon>Echinostoma</taxon>
    </lineage>
</organism>
<dbReference type="PANTHER" id="PTHR10695">
    <property type="entry name" value="DEPHOSPHO-COA KINASE-RELATED"/>
    <property type="match status" value="1"/>
</dbReference>
<evidence type="ECO:0000259" key="1">
    <source>
        <dbReference type="Pfam" id="PF01467"/>
    </source>
</evidence>
<accession>A0A183B0T0</accession>
<reference evidence="4" key="1">
    <citation type="submission" date="2016-06" db="UniProtKB">
        <authorList>
            <consortium name="WormBaseParasite"/>
        </authorList>
    </citation>
    <scope>IDENTIFICATION</scope>
</reference>
<dbReference type="InterPro" id="IPR004821">
    <property type="entry name" value="Cyt_trans-like"/>
</dbReference>
<feature type="domain" description="Cytidyltransferase-like" evidence="1">
    <location>
        <begin position="149"/>
        <end position="269"/>
    </location>
</feature>
<dbReference type="GO" id="GO:0015937">
    <property type="term" value="P:coenzyme A biosynthetic process"/>
    <property type="evidence" value="ECO:0007669"/>
    <property type="project" value="TreeGrafter"/>
</dbReference>
<evidence type="ECO:0000313" key="2">
    <source>
        <dbReference type="EMBL" id="VDP90087.1"/>
    </source>
</evidence>
<sequence>MAHNSGLLIVSNLVQKHRLTSLFQFAKTLVRQKLFVTVPHASASLNYWKTAVSVCYTTASEACPLLDVRLLLPFPTTNPDPLQFDVVLTQSSDTQFARTLATRLNPSYKNGIMLAVDESMAASDPANTNSMTSDLRVISVQGTYSHVCLGGTFDRLHNGHKILLSVGALLSSEQLLVGITSCAMLGRKQLAPLILSWQKRSDEVQYFLREIGLAKSRFNVVELTDAFGPPAVQSEFQCIVTSDEVLDTCMQLNRMRAEKGFQPLDIEQIDFVPNPL</sequence>
<dbReference type="InterPro" id="IPR014729">
    <property type="entry name" value="Rossmann-like_a/b/a_fold"/>
</dbReference>
<dbReference type="SUPFAM" id="SSF52374">
    <property type="entry name" value="Nucleotidylyl transferase"/>
    <property type="match status" value="1"/>
</dbReference>
<dbReference type="GO" id="GO:0004140">
    <property type="term" value="F:dephospho-CoA kinase activity"/>
    <property type="evidence" value="ECO:0007669"/>
    <property type="project" value="TreeGrafter"/>
</dbReference>
<dbReference type="EMBL" id="UZAN01053678">
    <property type="protein sequence ID" value="VDP90087.1"/>
    <property type="molecule type" value="Genomic_DNA"/>
</dbReference>
<dbReference type="AlphaFoldDB" id="A0A183B0T0"/>
<dbReference type="OrthoDB" id="330671at2759"/>
<proteinExistence type="predicted"/>
<dbReference type="Pfam" id="PF01467">
    <property type="entry name" value="CTP_transf_like"/>
    <property type="match status" value="1"/>
</dbReference>
<evidence type="ECO:0000313" key="4">
    <source>
        <dbReference type="WBParaSite" id="ECPE_0001285201-mRNA-1"/>
    </source>
</evidence>
<reference evidence="2 3" key="2">
    <citation type="submission" date="2018-11" db="EMBL/GenBank/DDBJ databases">
        <authorList>
            <consortium name="Pathogen Informatics"/>
        </authorList>
    </citation>
    <scope>NUCLEOTIDE SEQUENCE [LARGE SCALE GENOMIC DNA]</scope>
    <source>
        <strain evidence="2 3">Egypt</strain>
    </source>
</reference>
<evidence type="ECO:0000313" key="3">
    <source>
        <dbReference type="Proteomes" id="UP000272942"/>
    </source>
</evidence>
<keyword evidence="3" id="KW-1185">Reference proteome</keyword>